<feature type="compositionally biased region" description="Low complexity" evidence="1">
    <location>
        <begin position="224"/>
        <end position="247"/>
    </location>
</feature>
<feature type="region of interest" description="Disordered" evidence="1">
    <location>
        <begin position="367"/>
        <end position="394"/>
    </location>
</feature>
<dbReference type="AlphaFoldDB" id="A0A1I8FKA8"/>
<proteinExistence type="predicted"/>
<sequence>PPGPGQELHGEPSGCLISLQRRVIRWFDHLWRHFGPSGLQRDGGAGLAAGQAAGGAGHPCRTCDTLKRRGGPADVHCEPGPAAGDVRRLRPRPGHAAGRLLLWRDLRAEPRRMGSRRTASVRSVGYSQLLCLARADLWAVLRTTRRPVCSWKPSRRGGSGAIEQRTTGEVTRSSTDRIQASAVNEPGLWTACGSVQPAEQQVPLPLAGAAYRAKAWSGSLPIDRSSSAGGAARPGGRQPGASAAPAGRRGKVTAAEQRQLRHKSAPGRFQRTDGRPGPPGQRLLVRKLAPLRAVGGGAAAVCLLPNRLASPGELPAQPVAVAGSRSCRQAGSAAQAARLAGQSDGSKQAGLAVLVEGRLQQLACLAGGGSRSPPLSPQVAESLPAARQPVRALP</sequence>
<evidence type="ECO:0000313" key="3">
    <source>
        <dbReference type="WBParaSite" id="maker-unitig_38538-snap-gene-0.2-mRNA-1"/>
    </source>
</evidence>
<feature type="compositionally biased region" description="Polar residues" evidence="1">
    <location>
        <begin position="164"/>
        <end position="175"/>
    </location>
</feature>
<organism evidence="2 3">
    <name type="scientific">Macrostomum lignano</name>
    <dbReference type="NCBI Taxonomy" id="282301"/>
    <lineage>
        <taxon>Eukaryota</taxon>
        <taxon>Metazoa</taxon>
        <taxon>Spiralia</taxon>
        <taxon>Lophotrochozoa</taxon>
        <taxon>Platyhelminthes</taxon>
        <taxon>Rhabditophora</taxon>
        <taxon>Macrostomorpha</taxon>
        <taxon>Macrostomida</taxon>
        <taxon>Macrostomidae</taxon>
        <taxon>Macrostomum</taxon>
    </lineage>
</organism>
<evidence type="ECO:0000313" key="2">
    <source>
        <dbReference type="Proteomes" id="UP000095280"/>
    </source>
</evidence>
<evidence type="ECO:0000256" key="1">
    <source>
        <dbReference type="SAM" id="MobiDB-lite"/>
    </source>
</evidence>
<dbReference type="WBParaSite" id="maker-unitig_38538-snap-gene-0.2-mRNA-1">
    <property type="protein sequence ID" value="maker-unitig_38538-snap-gene-0.2-mRNA-1"/>
    <property type="gene ID" value="maker-unitig_38538-snap-gene-0.2"/>
</dbReference>
<feature type="region of interest" description="Disordered" evidence="1">
    <location>
        <begin position="70"/>
        <end position="91"/>
    </location>
</feature>
<protein>
    <submittedName>
        <fullName evidence="3">Collagen alpha-1(I) chain-like</fullName>
    </submittedName>
</protein>
<reference evidence="3" key="1">
    <citation type="submission" date="2016-11" db="UniProtKB">
        <authorList>
            <consortium name="WormBaseParasite"/>
        </authorList>
    </citation>
    <scope>IDENTIFICATION</scope>
</reference>
<accession>A0A1I8FKA8</accession>
<name>A0A1I8FKA8_9PLAT</name>
<dbReference type="Proteomes" id="UP000095280">
    <property type="component" value="Unplaced"/>
</dbReference>
<keyword evidence="2" id="KW-1185">Reference proteome</keyword>
<feature type="region of interest" description="Disordered" evidence="1">
    <location>
        <begin position="224"/>
        <end position="282"/>
    </location>
</feature>
<feature type="region of interest" description="Disordered" evidence="1">
    <location>
        <begin position="152"/>
        <end position="175"/>
    </location>
</feature>